<dbReference type="EMBL" id="FUXI01000011">
    <property type="protein sequence ID" value="SJZ70221.1"/>
    <property type="molecule type" value="Genomic_DNA"/>
</dbReference>
<dbReference type="SUPFAM" id="SSF56601">
    <property type="entry name" value="beta-lactamase/transpeptidase-like"/>
    <property type="match status" value="1"/>
</dbReference>
<dbReference type="PANTHER" id="PTHR35333:SF3">
    <property type="entry name" value="BETA-LACTAMASE-TYPE TRANSPEPTIDASE FOLD CONTAINING PROTEIN"/>
    <property type="match status" value="1"/>
</dbReference>
<dbReference type="OrthoDB" id="1642139at2"/>
<evidence type="ECO:0000259" key="1">
    <source>
        <dbReference type="Pfam" id="PF13354"/>
    </source>
</evidence>
<organism evidence="2 3">
    <name type="scientific">Pilibacter termitis</name>
    <dbReference type="NCBI Taxonomy" id="263852"/>
    <lineage>
        <taxon>Bacteria</taxon>
        <taxon>Bacillati</taxon>
        <taxon>Bacillota</taxon>
        <taxon>Bacilli</taxon>
        <taxon>Lactobacillales</taxon>
        <taxon>Enterococcaceae</taxon>
        <taxon>Pilibacter</taxon>
    </lineage>
</organism>
<dbReference type="PANTHER" id="PTHR35333">
    <property type="entry name" value="BETA-LACTAMASE"/>
    <property type="match status" value="1"/>
</dbReference>
<reference evidence="3" key="1">
    <citation type="submission" date="2017-02" db="EMBL/GenBank/DDBJ databases">
        <authorList>
            <person name="Varghese N."/>
            <person name="Submissions S."/>
        </authorList>
    </citation>
    <scope>NUCLEOTIDE SEQUENCE [LARGE SCALE GENOMIC DNA]</scope>
    <source>
        <strain evidence="3">ATCC BAA-1030</strain>
    </source>
</reference>
<dbReference type="RefSeq" id="WP_159443235.1">
    <property type="nucleotide sequence ID" value="NZ_FUXI01000011.1"/>
</dbReference>
<dbReference type="AlphaFoldDB" id="A0A1T4MTI2"/>
<dbReference type="GO" id="GO:0046677">
    <property type="term" value="P:response to antibiotic"/>
    <property type="evidence" value="ECO:0007669"/>
    <property type="project" value="InterPro"/>
</dbReference>
<dbReference type="GO" id="GO:0030655">
    <property type="term" value="P:beta-lactam antibiotic catabolic process"/>
    <property type="evidence" value="ECO:0007669"/>
    <property type="project" value="InterPro"/>
</dbReference>
<keyword evidence="3" id="KW-1185">Reference proteome</keyword>
<dbReference type="InterPro" id="IPR012338">
    <property type="entry name" value="Beta-lactam/transpept-like"/>
</dbReference>
<dbReference type="Gene3D" id="3.40.710.10">
    <property type="entry name" value="DD-peptidase/beta-lactamase superfamily"/>
    <property type="match status" value="1"/>
</dbReference>
<feature type="domain" description="Beta-lactamase class A catalytic" evidence="1">
    <location>
        <begin position="109"/>
        <end position="307"/>
    </location>
</feature>
<accession>A0A1T4MTI2</accession>
<sequence length="335" mass="38579">MLKIDRNLKHSVSLILVMNLTMLLGANFEQDIEKVFSFEKNNNAFASEKLHNSRESEEEAQRLQFLKDEQAKEQALKEEQKKARLSAYFSQLQQALQKEKNAHEEKLAIAYIDKATGQVIEVNGESQFFAASTIKIPIAMRIADLIEEKKISWATEIVETEEDYEEGTGVIAGDGREKYTIEELVRDSIVYSDNIAKNMLIRQITPSYKETVKNIYQRYLPNNVTSGENSFSALQLAKILDNLSSERDRNASYEKIYQYMKQTIYHERLETSETKGKVAHKIGSNGSYFHDIGIFEGNYPYVLVVMTDEMPNATDVISEISNIVWRLQEKEYPRE</sequence>
<proteinExistence type="predicted"/>
<dbReference type="InterPro" id="IPR000871">
    <property type="entry name" value="Beta-lactam_class-A"/>
</dbReference>
<evidence type="ECO:0000313" key="2">
    <source>
        <dbReference type="EMBL" id="SJZ70221.1"/>
    </source>
</evidence>
<name>A0A1T4MTI2_9ENTE</name>
<protein>
    <submittedName>
        <fullName evidence="2">Beta-lactamase class A</fullName>
    </submittedName>
</protein>
<evidence type="ECO:0000313" key="3">
    <source>
        <dbReference type="Proteomes" id="UP000190328"/>
    </source>
</evidence>
<dbReference type="Proteomes" id="UP000190328">
    <property type="component" value="Unassembled WGS sequence"/>
</dbReference>
<dbReference type="Pfam" id="PF13354">
    <property type="entry name" value="Beta-lactamase2"/>
    <property type="match status" value="1"/>
</dbReference>
<dbReference type="STRING" id="263852.SAMN02745116_01211"/>
<dbReference type="InterPro" id="IPR045155">
    <property type="entry name" value="Beta-lactam_cat"/>
</dbReference>
<gene>
    <name evidence="2" type="ORF">SAMN02745116_01211</name>
</gene>
<dbReference type="GO" id="GO:0008800">
    <property type="term" value="F:beta-lactamase activity"/>
    <property type="evidence" value="ECO:0007669"/>
    <property type="project" value="InterPro"/>
</dbReference>